<reference evidence="1 2" key="1">
    <citation type="submission" date="2013-10" db="EMBL/GenBank/DDBJ databases">
        <title>Novel phages display a temperature dependent lifestyle choice that underpins the population dynamics of a tropical bacterial pathogen.</title>
        <authorList>
            <person name="Shan J."/>
            <person name="Korbrisate S."/>
            <person name="Adler-Lazer N."/>
            <person name="Clokie M."/>
            <person name="Galyov E."/>
        </authorList>
    </citation>
    <scope>NUCLEOTIDE SEQUENCE [LARGE SCALE GENOMIC DNA]</scope>
</reference>
<evidence type="ECO:0000313" key="2">
    <source>
        <dbReference type="Proteomes" id="UP000030712"/>
    </source>
</evidence>
<accession>A0A0A1I617</accession>
<sequence>VLPWDQLYPNCTRMSIDRVRDARAARRSGRRFNALRRQGLLVRSQPGAPSTCSIKDLHHPLLYQSVQITLDLPSFRTRAVPEFVPSTRAIPERPGPKIGLVIREGSAAACAWGFPRRPRVESPRECAGVGREGAGAVAGPCVP</sequence>
<dbReference type="Proteomes" id="UP000030712">
    <property type="component" value="Segment"/>
</dbReference>
<protein>
    <submittedName>
        <fullName evidence="1">Uncharacterized protein</fullName>
    </submittedName>
</protein>
<organism evidence="1 2">
    <name type="scientific">Burkholderia phage Bp-AMP1</name>
    <dbReference type="NCBI Taxonomy" id="1432428"/>
    <lineage>
        <taxon>Viruses</taxon>
        <taxon>Duplodnaviria</taxon>
        <taxon>Heunggongvirae</taxon>
        <taxon>Uroviricota</taxon>
        <taxon>Caudoviricetes</taxon>
        <taxon>Autographivirales</taxon>
        <taxon>Autonotataviridae</taxon>
        <taxon>Ampunavirus</taxon>
        <taxon>Ampunavirus BpAMP1</taxon>
    </lineage>
</organism>
<dbReference type="KEGG" id="vg:54974263"/>
<dbReference type="EMBL" id="HG793132">
    <property type="protein sequence ID" value="CDK30076.1"/>
    <property type="molecule type" value="Genomic_DNA"/>
</dbReference>
<proteinExistence type="predicted"/>
<dbReference type="GeneID" id="54974263"/>
<feature type="non-terminal residue" evidence="1">
    <location>
        <position position="1"/>
    </location>
</feature>
<keyword evidence="2" id="KW-1185">Reference proteome</keyword>
<evidence type="ECO:0000313" key="1">
    <source>
        <dbReference type="EMBL" id="CDK30076.1"/>
    </source>
</evidence>
<name>A0A0A1I617_9CAUD</name>
<dbReference type="RefSeq" id="YP_009784266.1">
    <property type="nucleotide sequence ID" value="NC_047743.1"/>
</dbReference>